<sequence>MYIFPNILVFHFITNRDCTQLVCTTKNICALPSSIFRYYVMFSSFFKVFAEVHHGLKGRRHNFQRFLRNRNNELQTYSYPLLQARKSQNFRNTSFLTLLEGGYPYIKQNKVNENIDFCCNYFKKCSFIKLQKNYKNDPFCFQLYLFTIFDYFLLFFKIFQKCFQRDFF</sequence>
<proteinExistence type="predicted"/>
<evidence type="ECO:0000313" key="3">
    <source>
        <dbReference type="Proteomes" id="UP000023152"/>
    </source>
</evidence>
<keyword evidence="1" id="KW-0472">Membrane</keyword>
<keyword evidence="3" id="KW-1185">Reference proteome</keyword>
<dbReference type="AlphaFoldDB" id="X6NNZ5"/>
<dbReference type="Proteomes" id="UP000023152">
    <property type="component" value="Unassembled WGS sequence"/>
</dbReference>
<gene>
    <name evidence="2" type="ORF">RFI_09475</name>
</gene>
<keyword evidence="1" id="KW-1133">Transmembrane helix</keyword>
<evidence type="ECO:0000256" key="1">
    <source>
        <dbReference type="SAM" id="Phobius"/>
    </source>
</evidence>
<evidence type="ECO:0000313" key="2">
    <source>
        <dbReference type="EMBL" id="ETO27658.1"/>
    </source>
</evidence>
<name>X6NNZ5_RETFI</name>
<feature type="transmembrane region" description="Helical" evidence="1">
    <location>
        <begin position="141"/>
        <end position="159"/>
    </location>
</feature>
<protein>
    <recommendedName>
        <fullName evidence="4">Transmembrane protein</fullName>
    </recommendedName>
</protein>
<comment type="caution">
    <text evidence="2">The sequence shown here is derived from an EMBL/GenBank/DDBJ whole genome shotgun (WGS) entry which is preliminary data.</text>
</comment>
<reference evidence="2 3" key="1">
    <citation type="journal article" date="2013" name="Curr. Biol.">
        <title>The Genome of the Foraminiferan Reticulomyxa filosa.</title>
        <authorList>
            <person name="Glockner G."/>
            <person name="Hulsmann N."/>
            <person name="Schleicher M."/>
            <person name="Noegel A.A."/>
            <person name="Eichinger L."/>
            <person name="Gallinger C."/>
            <person name="Pawlowski J."/>
            <person name="Sierra R."/>
            <person name="Euteneuer U."/>
            <person name="Pillet L."/>
            <person name="Moustafa A."/>
            <person name="Platzer M."/>
            <person name="Groth M."/>
            <person name="Szafranski K."/>
            <person name="Schliwa M."/>
        </authorList>
    </citation>
    <scope>NUCLEOTIDE SEQUENCE [LARGE SCALE GENOMIC DNA]</scope>
</reference>
<organism evidence="2 3">
    <name type="scientific">Reticulomyxa filosa</name>
    <dbReference type="NCBI Taxonomy" id="46433"/>
    <lineage>
        <taxon>Eukaryota</taxon>
        <taxon>Sar</taxon>
        <taxon>Rhizaria</taxon>
        <taxon>Retaria</taxon>
        <taxon>Foraminifera</taxon>
        <taxon>Monothalamids</taxon>
        <taxon>Reticulomyxidae</taxon>
        <taxon>Reticulomyxa</taxon>
    </lineage>
</organism>
<accession>X6NNZ5</accession>
<evidence type="ECO:0008006" key="4">
    <source>
        <dbReference type="Google" id="ProtNLM"/>
    </source>
</evidence>
<keyword evidence="1" id="KW-0812">Transmembrane</keyword>
<dbReference type="EMBL" id="ASPP01007117">
    <property type="protein sequence ID" value="ETO27658.1"/>
    <property type="molecule type" value="Genomic_DNA"/>
</dbReference>